<sequence length="241" mass="25099">MQIKSLILATFAIFVGATAVAASLEPASSAQAAAFRKHQHSRYSADLAARDDFVDPGPDDADPAPQVPEAATDPNKDLTDIASKLDQQVTAPLLEIAAAADLKTIDLSTLLQSTKTGLTQSTAILGNLIENLMSAPTSPVPHQRRADVDVTAAAAAVLNGASKSLVSGAARKMFGAAKDAAQHLVELKLDLSAGGEVGELVDTVFELFVQFLQTLAEVVPSIRDLESGPLESLQSTVGELF</sequence>
<evidence type="ECO:0000313" key="4">
    <source>
        <dbReference type="EMBL" id="KAE8264684.1"/>
    </source>
</evidence>
<keyword evidence="2" id="KW-0732">Signal</keyword>
<reference evidence="3" key="3">
    <citation type="submission" date="2020-10" db="EMBL/GenBank/DDBJ databases">
        <authorList>
            <person name="Sedaghatjoo S."/>
        </authorList>
    </citation>
    <scope>NUCLEOTIDE SEQUENCE</scope>
    <source>
        <strain evidence="3">AZH3</strain>
    </source>
</reference>
<dbReference type="Proteomes" id="UP000077671">
    <property type="component" value="Unassembled WGS sequence"/>
</dbReference>
<keyword evidence="6" id="KW-1185">Reference proteome</keyword>
<evidence type="ECO:0000313" key="3">
    <source>
        <dbReference type="EMBL" id="CAD6945357.1"/>
    </source>
</evidence>
<feature type="region of interest" description="Disordered" evidence="1">
    <location>
        <begin position="50"/>
        <end position="76"/>
    </location>
</feature>
<organism evidence="4 5">
    <name type="scientific">Tilletia caries</name>
    <name type="common">wheat bunt fungus</name>
    <dbReference type="NCBI Taxonomy" id="13290"/>
    <lineage>
        <taxon>Eukaryota</taxon>
        <taxon>Fungi</taxon>
        <taxon>Dikarya</taxon>
        <taxon>Basidiomycota</taxon>
        <taxon>Ustilaginomycotina</taxon>
        <taxon>Exobasidiomycetes</taxon>
        <taxon>Tilletiales</taxon>
        <taxon>Tilletiaceae</taxon>
        <taxon>Tilletia</taxon>
    </lineage>
</organism>
<dbReference type="EMBL" id="CAJHJG010004856">
    <property type="protein sequence ID" value="CAD6945357.1"/>
    <property type="molecule type" value="Genomic_DNA"/>
</dbReference>
<name>A0A177VGL4_9BASI</name>
<gene>
    <name evidence="4" type="ORF">A4X03_0g775</name>
    <name evidence="3" type="ORF">JKIAZH3_G3999</name>
</gene>
<accession>A0A177VGL4</accession>
<dbReference type="AlphaFoldDB" id="A0A177VGL4"/>
<dbReference type="EMBL" id="LWDD02000051">
    <property type="protein sequence ID" value="KAE8264684.1"/>
    <property type="molecule type" value="Genomic_DNA"/>
</dbReference>
<evidence type="ECO:0000313" key="6">
    <source>
        <dbReference type="Proteomes" id="UP000836402"/>
    </source>
</evidence>
<evidence type="ECO:0000256" key="1">
    <source>
        <dbReference type="SAM" id="MobiDB-lite"/>
    </source>
</evidence>
<feature type="chain" id="PRO_5044550343" evidence="2">
    <location>
        <begin position="23"/>
        <end position="241"/>
    </location>
</feature>
<evidence type="ECO:0000313" key="5">
    <source>
        <dbReference type="Proteomes" id="UP000077671"/>
    </source>
</evidence>
<dbReference type="Proteomes" id="UP000836402">
    <property type="component" value="Unassembled WGS sequence"/>
</dbReference>
<comment type="caution">
    <text evidence="4">The sequence shown here is derived from an EMBL/GenBank/DDBJ whole genome shotgun (WGS) entry which is preliminary data.</text>
</comment>
<proteinExistence type="predicted"/>
<reference evidence="4" key="1">
    <citation type="submission" date="2016-04" db="EMBL/GenBank/DDBJ databases">
        <authorList>
            <person name="Nguyen H.D."/>
            <person name="Kesanakurti P."/>
            <person name="Cullis J."/>
            <person name="Levesque C.A."/>
            <person name="Hambleton S."/>
        </authorList>
    </citation>
    <scope>NUCLEOTIDE SEQUENCE</scope>
    <source>
        <strain evidence="4">DAOMC 238032</strain>
    </source>
</reference>
<reference evidence="4" key="2">
    <citation type="journal article" date="2019" name="IMA Fungus">
        <title>Genome sequencing and comparison of five Tilletia species to identify candidate genes for the detection of regulated species infecting wheat.</title>
        <authorList>
            <person name="Nguyen H.D.T."/>
            <person name="Sultana T."/>
            <person name="Kesanakurti P."/>
            <person name="Hambleton S."/>
        </authorList>
    </citation>
    <scope>NUCLEOTIDE SEQUENCE</scope>
    <source>
        <strain evidence="4">DAOMC 238032</strain>
    </source>
</reference>
<protein>
    <submittedName>
        <fullName evidence="4">Uncharacterized protein</fullName>
    </submittedName>
</protein>
<feature type="signal peptide" evidence="2">
    <location>
        <begin position="1"/>
        <end position="22"/>
    </location>
</feature>
<evidence type="ECO:0000256" key="2">
    <source>
        <dbReference type="SAM" id="SignalP"/>
    </source>
</evidence>